<comment type="caution">
    <text evidence="3">The sequence shown here is derived from an EMBL/GenBank/DDBJ whole genome shotgun (WGS) entry which is preliminary data.</text>
</comment>
<gene>
    <name evidence="3" type="ORF">IV67_GL000408</name>
</gene>
<evidence type="ECO:0000313" key="3">
    <source>
        <dbReference type="EMBL" id="KRN76898.1"/>
    </source>
</evidence>
<dbReference type="EMBL" id="JQCD01000024">
    <property type="protein sequence ID" value="KRN76898.1"/>
    <property type="molecule type" value="Genomic_DNA"/>
</dbReference>
<name>A0A0R2JHW2_9LACO</name>
<sequence length="289" mass="32673">MAISNEATILHEKLQAMHYREQLMQTFSNNLELPENQRAKSTNFPRRVQQRMYQEDGYDVLTVWLDDKPVKGDLMVLHGGAFIMPISPAFNQLVVQFLKCGYRVCLPEYPLAPTALSHSRAWLLKVYRKWFKQSEGAHFLFGESAGANLALRLLLDLERSEQPCATELLSICPDLSFTASPEAIANDLILDANIMRTLQGHAAVADFDFKTLDESQFVGSVHFDTGGNECNVPAVKQLTQQLAYNEKNDITVTISEGMIHDFMLWQMLPEAKAAIKAVDVFFQKNQTDK</sequence>
<dbReference type="InterPro" id="IPR050300">
    <property type="entry name" value="GDXG_lipolytic_enzyme"/>
</dbReference>
<keyword evidence="1" id="KW-0378">Hydrolase</keyword>
<dbReference type="GO" id="GO:0016787">
    <property type="term" value="F:hydrolase activity"/>
    <property type="evidence" value="ECO:0007669"/>
    <property type="project" value="UniProtKB-KW"/>
</dbReference>
<evidence type="ECO:0000256" key="1">
    <source>
        <dbReference type="ARBA" id="ARBA00022801"/>
    </source>
</evidence>
<organism evidence="3 4">
    <name type="scientific">Weissella minor</name>
    <dbReference type="NCBI Taxonomy" id="1620"/>
    <lineage>
        <taxon>Bacteria</taxon>
        <taxon>Bacillati</taxon>
        <taxon>Bacillota</taxon>
        <taxon>Bacilli</taxon>
        <taxon>Lactobacillales</taxon>
        <taxon>Lactobacillaceae</taxon>
        <taxon>Weissella</taxon>
    </lineage>
</organism>
<dbReference type="SUPFAM" id="SSF53474">
    <property type="entry name" value="alpha/beta-Hydrolases"/>
    <property type="match status" value="1"/>
</dbReference>
<dbReference type="RefSeq" id="WP_057787687.1">
    <property type="nucleotide sequence ID" value="NZ_JQCD01000024.1"/>
</dbReference>
<proteinExistence type="predicted"/>
<dbReference type="Gene3D" id="3.40.50.1820">
    <property type="entry name" value="alpha/beta hydrolase"/>
    <property type="match status" value="1"/>
</dbReference>
<dbReference type="PANTHER" id="PTHR48081">
    <property type="entry name" value="AB HYDROLASE SUPERFAMILY PROTEIN C4A8.06C"/>
    <property type="match status" value="1"/>
</dbReference>
<accession>A0A0R2JHW2</accession>
<dbReference type="InterPro" id="IPR029058">
    <property type="entry name" value="AB_hydrolase_fold"/>
</dbReference>
<dbReference type="PANTHER" id="PTHR48081:SF8">
    <property type="entry name" value="ALPHA_BETA HYDROLASE FOLD-3 DOMAIN-CONTAINING PROTEIN-RELATED"/>
    <property type="match status" value="1"/>
</dbReference>
<dbReference type="AlphaFoldDB" id="A0A0R2JHW2"/>
<keyword evidence="4" id="KW-1185">Reference proteome</keyword>
<dbReference type="OrthoDB" id="9815425at2"/>
<evidence type="ECO:0000313" key="4">
    <source>
        <dbReference type="Proteomes" id="UP000051673"/>
    </source>
</evidence>
<dbReference type="InterPro" id="IPR013094">
    <property type="entry name" value="AB_hydrolase_3"/>
</dbReference>
<dbReference type="Pfam" id="PF07859">
    <property type="entry name" value="Abhydrolase_3"/>
    <property type="match status" value="1"/>
</dbReference>
<dbReference type="Proteomes" id="UP000051673">
    <property type="component" value="Unassembled WGS sequence"/>
</dbReference>
<reference evidence="3 4" key="1">
    <citation type="journal article" date="2015" name="Genome Announc.">
        <title>Expanding the biotechnology potential of lactobacilli through comparative genomics of 213 strains and associated genera.</title>
        <authorList>
            <person name="Sun Z."/>
            <person name="Harris H.M."/>
            <person name="McCann A."/>
            <person name="Guo C."/>
            <person name="Argimon S."/>
            <person name="Zhang W."/>
            <person name="Yang X."/>
            <person name="Jeffery I.B."/>
            <person name="Cooney J.C."/>
            <person name="Kagawa T.F."/>
            <person name="Liu W."/>
            <person name="Song Y."/>
            <person name="Salvetti E."/>
            <person name="Wrobel A."/>
            <person name="Rasinkangas P."/>
            <person name="Parkhill J."/>
            <person name="Rea M.C."/>
            <person name="O'Sullivan O."/>
            <person name="Ritari J."/>
            <person name="Douillard F.P."/>
            <person name="Paul Ross R."/>
            <person name="Yang R."/>
            <person name="Briner A.E."/>
            <person name="Felis G.E."/>
            <person name="de Vos W.M."/>
            <person name="Barrangou R."/>
            <person name="Klaenhammer T.R."/>
            <person name="Caufield P.W."/>
            <person name="Cui Y."/>
            <person name="Zhang H."/>
            <person name="O'Toole P.W."/>
        </authorList>
    </citation>
    <scope>NUCLEOTIDE SEQUENCE [LARGE SCALE GENOMIC DNA]</scope>
    <source>
        <strain evidence="3 4">DSM 20014</strain>
    </source>
</reference>
<dbReference type="STRING" id="1620.IV67_GL000408"/>
<protein>
    <recommendedName>
        <fullName evidence="2">Alpha/beta hydrolase fold-3 domain-containing protein</fullName>
    </recommendedName>
</protein>
<feature type="domain" description="Alpha/beta hydrolase fold-3" evidence="2">
    <location>
        <begin position="74"/>
        <end position="263"/>
    </location>
</feature>
<evidence type="ECO:0000259" key="2">
    <source>
        <dbReference type="Pfam" id="PF07859"/>
    </source>
</evidence>
<dbReference type="PATRIC" id="fig|1620.3.peg.413"/>